<sequence>MEFDDHDEGEEEMGLPVGSSYDDSLANSSRGGGAKLGGGGESAAATAGMAVEGSGHRKTYSGGGSAGGGRYRECLKNHAVGIGGHAVDGCGEFLPAGEEGTIDALRCAACGCHRNFHRKELEGGGPAGGGSGAMEVAGYHPQFSPYYRTPAGYLHHHHYPAAAFAQQHHRPPPPLALPSTSGGGGHSRDEQEDVSNPMMGIGVSGVGASGSGMRKRFRTKFTQEQKDKMLAFAERLGWRIQKHDEAAVQQFCEETCIKRHVLKVWMHNNKHTLVLEMHALNGRDTGIEIAPFTPPLVVGLGLSRFPCCHYCTWK</sequence>
<evidence type="ECO:0000256" key="5">
    <source>
        <dbReference type="ARBA" id="ARBA00022771"/>
    </source>
</evidence>
<dbReference type="PROSITE" id="PS51523">
    <property type="entry name" value="ZF_HD_DIMER"/>
    <property type="match status" value="1"/>
</dbReference>
<reference evidence="14 15" key="1">
    <citation type="submission" date="2023-10" db="EMBL/GenBank/DDBJ databases">
        <title>Chromosome-scale genome assembly provides insights into flower coloration mechanisms of Canna indica.</title>
        <authorList>
            <person name="Li C."/>
        </authorList>
    </citation>
    <scope>NUCLEOTIDE SEQUENCE [LARGE SCALE GENOMIC DNA]</scope>
    <source>
        <tissue evidence="14">Flower</tissue>
    </source>
</reference>
<proteinExistence type="predicted"/>
<keyword evidence="9" id="KW-0371">Homeobox</keyword>
<name>A0AAQ3K256_9LILI</name>
<dbReference type="InterPro" id="IPR006455">
    <property type="entry name" value="Homeodomain_ZF_HD"/>
</dbReference>
<keyword evidence="4" id="KW-0479">Metal-binding</keyword>
<dbReference type="EMBL" id="CP136892">
    <property type="protein sequence ID" value="WOL00447.1"/>
    <property type="molecule type" value="Genomic_DNA"/>
</dbReference>
<gene>
    <name evidence="14" type="ORF">Cni_G09160</name>
</gene>
<evidence type="ECO:0000256" key="1">
    <source>
        <dbReference type="ARBA" id="ARBA00004049"/>
    </source>
</evidence>
<dbReference type="AlphaFoldDB" id="A0AAQ3K256"/>
<feature type="region of interest" description="Disordered" evidence="12">
    <location>
        <begin position="165"/>
        <end position="198"/>
    </location>
</feature>
<feature type="compositionally biased region" description="Acidic residues" evidence="12">
    <location>
        <begin position="1"/>
        <end position="13"/>
    </location>
</feature>
<evidence type="ECO:0000256" key="3">
    <source>
        <dbReference type="ARBA" id="ARBA00011416"/>
    </source>
</evidence>
<keyword evidence="7" id="KW-0805">Transcription regulation</keyword>
<keyword evidence="8" id="KW-0238">DNA-binding</keyword>
<keyword evidence="15" id="KW-1185">Reference proteome</keyword>
<dbReference type="GO" id="GO:0008270">
    <property type="term" value="F:zinc ion binding"/>
    <property type="evidence" value="ECO:0007669"/>
    <property type="project" value="UniProtKB-KW"/>
</dbReference>
<evidence type="ECO:0000256" key="4">
    <source>
        <dbReference type="ARBA" id="ARBA00022723"/>
    </source>
</evidence>
<evidence type="ECO:0000256" key="7">
    <source>
        <dbReference type="ARBA" id="ARBA00023015"/>
    </source>
</evidence>
<dbReference type="GO" id="GO:0000976">
    <property type="term" value="F:transcription cis-regulatory region binding"/>
    <property type="evidence" value="ECO:0007669"/>
    <property type="project" value="TreeGrafter"/>
</dbReference>
<dbReference type="NCBIfam" id="TIGR01566">
    <property type="entry name" value="ZF_HD_prot_N"/>
    <property type="match status" value="1"/>
</dbReference>
<dbReference type="PANTHER" id="PTHR31948">
    <property type="entry name" value="ZINC-FINGER HOMEODOMAIN PROTEIN 2"/>
    <property type="match status" value="1"/>
</dbReference>
<organism evidence="14 15">
    <name type="scientific">Canna indica</name>
    <name type="common">Indian-shot</name>
    <dbReference type="NCBI Taxonomy" id="4628"/>
    <lineage>
        <taxon>Eukaryota</taxon>
        <taxon>Viridiplantae</taxon>
        <taxon>Streptophyta</taxon>
        <taxon>Embryophyta</taxon>
        <taxon>Tracheophyta</taxon>
        <taxon>Spermatophyta</taxon>
        <taxon>Magnoliopsida</taxon>
        <taxon>Liliopsida</taxon>
        <taxon>Zingiberales</taxon>
        <taxon>Cannaceae</taxon>
        <taxon>Canna</taxon>
    </lineage>
</organism>
<keyword evidence="10" id="KW-0804">Transcription</keyword>
<dbReference type="FunFam" id="1.10.10.60:FF:000257">
    <property type="entry name" value="Zinc-finger homeodomain protein 2"/>
    <property type="match status" value="1"/>
</dbReference>
<dbReference type="PANTHER" id="PTHR31948:SF140">
    <property type="entry name" value="ZINC-FINGER HOMEODOMAIN PROTEIN 2"/>
    <property type="match status" value="1"/>
</dbReference>
<evidence type="ECO:0000256" key="9">
    <source>
        <dbReference type="ARBA" id="ARBA00023155"/>
    </source>
</evidence>
<feature type="domain" description="ZF-HD dimerization-type" evidence="13">
    <location>
        <begin position="71"/>
        <end position="120"/>
    </location>
</feature>
<keyword evidence="6" id="KW-0862">Zinc</keyword>
<comment type="subunit">
    <text evidence="3">Homo- and heterodimer with other ZFHD proteins.</text>
</comment>
<comment type="subcellular location">
    <subcellularLocation>
        <location evidence="2">Nucleus</location>
    </subcellularLocation>
</comment>
<evidence type="ECO:0000313" key="15">
    <source>
        <dbReference type="Proteomes" id="UP001327560"/>
    </source>
</evidence>
<evidence type="ECO:0000256" key="12">
    <source>
        <dbReference type="SAM" id="MobiDB-lite"/>
    </source>
</evidence>
<feature type="region of interest" description="Disordered" evidence="12">
    <location>
        <begin position="1"/>
        <end position="42"/>
    </location>
</feature>
<dbReference type="GO" id="GO:0005634">
    <property type="term" value="C:nucleus"/>
    <property type="evidence" value="ECO:0007669"/>
    <property type="project" value="UniProtKB-SubCell"/>
</dbReference>
<dbReference type="SUPFAM" id="SSF46689">
    <property type="entry name" value="Homeodomain-like"/>
    <property type="match status" value="1"/>
</dbReference>
<protein>
    <recommendedName>
        <fullName evidence="13">ZF-HD dimerization-type domain-containing protein</fullName>
    </recommendedName>
</protein>
<comment type="function">
    <text evidence="1">Putative transcription factor.</text>
</comment>
<dbReference type="Gene3D" id="1.10.10.60">
    <property type="entry name" value="Homeodomain-like"/>
    <property type="match status" value="1"/>
</dbReference>
<dbReference type="GO" id="GO:0050793">
    <property type="term" value="P:regulation of developmental process"/>
    <property type="evidence" value="ECO:0007669"/>
    <property type="project" value="TreeGrafter"/>
</dbReference>
<dbReference type="Pfam" id="PF04770">
    <property type="entry name" value="ZF-HD_dimer"/>
    <property type="match status" value="1"/>
</dbReference>
<dbReference type="GO" id="GO:0003700">
    <property type="term" value="F:DNA-binding transcription factor activity"/>
    <property type="evidence" value="ECO:0007669"/>
    <property type="project" value="TreeGrafter"/>
</dbReference>
<dbReference type="NCBIfam" id="TIGR01565">
    <property type="entry name" value="homeo_ZF_HD"/>
    <property type="match status" value="1"/>
</dbReference>
<keyword evidence="5" id="KW-0863">Zinc-finger</keyword>
<keyword evidence="11" id="KW-0539">Nucleus</keyword>
<accession>A0AAQ3K256</accession>
<dbReference type="InterPro" id="IPR006456">
    <property type="entry name" value="ZF_HD_homeobox_Cys/His_dimer"/>
</dbReference>
<feature type="compositionally biased region" description="Gly residues" evidence="12">
    <location>
        <begin position="30"/>
        <end position="41"/>
    </location>
</feature>
<evidence type="ECO:0000313" key="14">
    <source>
        <dbReference type="EMBL" id="WOL00447.1"/>
    </source>
</evidence>
<evidence type="ECO:0000256" key="10">
    <source>
        <dbReference type="ARBA" id="ARBA00023163"/>
    </source>
</evidence>
<evidence type="ECO:0000256" key="2">
    <source>
        <dbReference type="ARBA" id="ARBA00004123"/>
    </source>
</evidence>
<evidence type="ECO:0000256" key="6">
    <source>
        <dbReference type="ARBA" id="ARBA00022833"/>
    </source>
</evidence>
<dbReference type="Proteomes" id="UP001327560">
    <property type="component" value="Chromosome 3"/>
</dbReference>
<evidence type="ECO:0000259" key="13">
    <source>
        <dbReference type="PROSITE" id="PS51523"/>
    </source>
</evidence>
<evidence type="ECO:0000256" key="11">
    <source>
        <dbReference type="ARBA" id="ARBA00023242"/>
    </source>
</evidence>
<evidence type="ECO:0000256" key="8">
    <source>
        <dbReference type="ARBA" id="ARBA00023125"/>
    </source>
</evidence>
<dbReference type="InterPro" id="IPR009057">
    <property type="entry name" value="Homeodomain-like_sf"/>
</dbReference>